<sequence length="212" mass="24597">MTTASDRAARSELREDLDLIVDWFADGSSVLDLGCGDGTLLAYLAEHRGCFGYGLEIDPANISRCIRRGVNVIEQDLDYDDLSVFEDKSFDVVVMTQALQAVKRPDITLEQMLRIGREGIVTFPNFGYWRLRWYLWTKGRMPESRTLPYHWYDTPNIHLCTFKDFEALCEQMGIRILRRSVVDDRHNAQWLSRLWPNAFGQIALYHITRQDA</sequence>
<dbReference type="SUPFAM" id="SSF53335">
    <property type="entry name" value="S-adenosyl-L-methionine-dependent methyltransferases"/>
    <property type="match status" value="1"/>
</dbReference>
<evidence type="ECO:0000313" key="2">
    <source>
        <dbReference type="Proteomes" id="UP001501337"/>
    </source>
</evidence>
<name>A0ABP7PAF5_9GAMM</name>
<dbReference type="PANTHER" id="PTHR43591:SF110">
    <property type="entry name" value="RHODANESE DOMAIN-CONTAINING PROTEIN"/>
    <property type="match status" value="1"/>
</dbReference>
<dbReference type="NCBIfam" id="TIGR02081">
    <property type="entry name" value="metW"/>
    <property type="match status" value="1"/>
</dbReference>
<dbReference type="Pfam" id="PF07021">
    <property type="entry name" value="MetW"/>
    <property type="match status" value="1"/>
</dbReference>
<proteinExistence type="predicted"/>
<organism evidence="1 2">
    <name type="scientific">Allohahella marinimesophila</name>
    <dbReference type="NCBI Taxonomy" id="1054972"/>
    <lineage>
        <taxon>Bacteria</taxon>
        <taxon>Pseudomonadati</taxon>
        <taxon>Pseudomonadota</taxon>
        <taxon>Gammaproteobacteria</taxon>
        <taxon>Oceanospirillales</taxon>
        <taxon>Hahellaceae</taxon>
        <taxon>Allohahella</taxon>
    </lineage>
</organism>
<dbReference type="Proteomes" id="UP001501337">
    <property type="component" value="Unassembled WGS sequence"/>
</dbReference>
<dbReference type="InterPro" id="IPR010743">
    <property type="entry name" value="Methionine_synth_MetW"/>
</dbReference>
<reference evidence="2" key="1">
    <citation type="journal article" date="2019" name="Int. J. Syst. Evol. Microbiol.">
        <title>The Global Catalogue of Microorganisms (GCM) 10K type strain sequencing project: providing services to taxonomists for standard genome sequencing and annotation.</title>
        <authorList>
            <consortium name="The Broad Institute Genomics Platform"/>
            <consortium name="The Broad Institute Genome Sequencing Center for Infectious Disease"/>
            <person name="Wu L."/>
            <person name="Ma J."/>
        </authorList>
    </citation>
    <scope>NUCLEOTIDE SEQUENCE [LARGE SCALE GENOMIC DNA]</scope>
    <source>
        <strain evidence="2">JCM 17555</strain>
    </source>
</reference>
<protein>
    <submittedName>
        <fullName evidence="1">Methionine biosynthesis protein MetW</fullName>
    </submittedName>
</protein>
<comment type="caution">
    <text evidence="1">The sequence shown here is derived from an EMBL/GenBank/DDBJ whole genome shotgun (WGS) entry which is preliminary data.</text>
</comment>
<dbReference type="Gene3D" id="3.40.50.150">
    <property type="entry name" value="Vaccinia Virus protein VP39"/>
    <property type="match status" value="1"/>
</dbReference>
<dbReference type="InterPro" id="IPR029063">
    <property type="entry name" value="SAM-dependent_MTases_sf"/>
</dbReference>
<dbReference type="RefSeq" id="WP_344805938.1">
    <property type="nucleotide sequence ID" value="NZ_BAABBO010000009.1"/>
</dbReference>
<gene>
    <name evidence="1" type="primary">metW</name>
    <name evidence="1" type="ORF">GCM10022278_20440</name>
</gene>
<dbReference type="EMBL" id="BAABBO010000009">
    <property type="protein sequence ID" value="GAA3962388.1"/>
    <property type="molecule type" value="Genomic_DNA"/>
</dbReference>
<evidence type="ECO:0000313" key="1">
    <source>
        <dbReference type="EMBL" id="GAA3962388.1"/>
    </source>
</evidence>
<dbReference type="PANTHER" id="PTHR43591">
    <property type="entry name" value="METHYLTRANSFERASE"/>
    <property type="match status" value="1"/>
</dbReference>
<dbReference type="CDD" id="cd02440">
    <property type="entry name" value="AdoMet_MTases"/>
    <property type="match status" value="1"/>
</dbReference>
<accession>A0ABP7PAF5</accession>
<keyword evidence="2" id="KW-1185">Reference proteome</keyword>